<dbReference type="OrthoDB" id="3361363at2759"/>
<organism evidence="1 2">
    <name type="scientific">Cylindrobasidium torrendii FP15055 ss-10</name>
    <dbReference type="NCBI Taxonomy" id="1314674"/>
    <lineage>
        <taxon>Eukaryota</taxon>
        <taxon>Fungi</taxon>
        <taxon>Dikarya</taxon>
        <taxon>Basidiomycota</taxon>
        <taxon>Agaricomycotina</taxon>
        <taxon>Agaricomycetes</taxon>
        <taxon>Agaricomycetidae</taxon>
        <taxon>Agaricales</taxon>
        <taxon>Marasmiineae</taxon>
        <taxon>Physalacriaceae</taxon>
        <taxon>Cylindrobasidium</taxon>
    </lineage>
</organism>
<evidence type="ECO:0000313" key="1">
    <source>
        <dbReference type="EMBL" id="KIY67586.1"/>
    </source>
</evidence>
<protein>
    <submittedName>
        <fullName evidence="1">Uncharacterized protein</fullName>
    </submittedName>
</protein>
<reference evidence="1 2" key="1">
    <citation type="journal article" date="2015" name="Fungal Genet. Biol.">
        <title>Evolution of novel wood decay mechanisms in Agaricales revealed by the genome sequences of Fistulina hepatica and Cylindrobasidium torrendii.</title>
        <authorList>
            <person name="Floudas D."/>
            <person name="Held B.W."/>
            <person name="Riley R."/>
            <person name="Nagy L.G."/>
            <person name="Koehler G."/>
            <person name="Ransdell A.S."/>
            <person name="Younus H."/>
            <person name="Chow J."/>
            <person name="Chiniquy J."/>
            <person name="Lipzen A."/>
            <person name="Tritt A."/>
            <person name="Sun H."/>
            <person name="Haridas S."/>
            <person name="LaButti K."/>
            <person name="Ohm R.A."/>
            <person name="Kues U."/>
            <person name="Blanchette R.A."/>
            <person name="Grigoriev I.V."/>
            <person name="Minto R.E."/>
            <person name="Hibbett D.S."/>
        </authorList>
    </citation>
    <scope>NUCLEOTIDE SEQUENCE [LARGE SCALE GENOMIC DNA]</scope>
    <source>
        <strain evidence="1 2">FP15055 ss-10</strain>
    </source>
</reference>
<dbReference type="STRING" id="1314674.A0A0D7BDD7"/>
<dbReference type="AlphaFoldDB" id="A0A0D7BDD7"/>
<keyword evidence="2" id="KW-1185">Reference proteome</keyword>
<feature type="non-terminal residue" evidence="1">
    <location>
        <position position="1"/>
    </location>
</feature>
<dbReference type="Proteomes" id="UP000054007">
    <property type="component" value="Unassembled WGS sequence"/>
</dbReference>
<proteinExistence type="predicted"/>
<dbReference type="EMBL" id="KN880522">
    <property type="protein sequence ID" value="KIY67586.1"/>
    <property type="molecule type" value="Genomic_DNA"/>
</dbReference>
<accession>A0A0D7BDD7</accession>
<name>A0A0D7BDD7_9AGAR</name>
<sequence>FRIGFIGPPFRDPKIPVSDHLHAHAYIEPDDRMSWWRRFAYSSVAWYGIDDLIAEIRECSSNNRIKSGYPSRYEAPIDTVPSAGARTGTASGHENTPAAHGRLDAELESGYYHEILVPARGIDV</sequence>
<evidence type="ECO:0000313" key="2">
    <source>
        <dbReference type="Proteomes" id="UP000054007"/>
    </source>
</evidence>
<gene>
    <name evidence="1" type="ORF">CYLTODRAFT_483836</name>
</gene>